<organism evidence="2 3">
    <name type="scientific">Campylobacter lari</name>
    <dbReference type="NCBI Taxonomy" id="201"/>
    <lineage>
        <taxon>Bacteria</taxon>
        <taxon>Pseudomonadati</taxon>
        <taxon>Campylobacterota</taxon>
        <taxon>Epsilonproteobacteria</taxon>
        <taxon>Campylobacterales</taxon>
        <taxon>Campylobacteraceae</taxon>
        <taxon>Campylobacter</taxon>
    </lineage>
</organism>
<reference evidence="2 3" key="1">
    <citation type="submission" date="2019-09" db="EMBL/GenBank/DDBJ databases">
        <authorList>
            <consortium name="PulseNet: The National Subtyping Network for Foodborne Disease Surveillance"/>
            <person name="Tarr C.L."/>
            <person name="Trees E."/>
            <person name="Katz L.S."/>
            <person name="Carleton-Romer H.A."/>
            <person name="Stroika S."/>
            <person name="Kucerova Z."/>
            <person name="Roache K.F."/>
            <person name="Sabol A.L."/>
            <person name="Besser J."/>
            <person name="Gerner-Smidt P."/>
        </authorList>
    </citation>
    <scope>NUCLEOTIDE SEQUENCE [LARGE SCALE GENOMIC DNA]</scope>
    <source>
        <strain evidence="2 3">PNUSAC011760</strain>
    </source>
</reference>
<name>A0A698G1I4_CAMLA</name>
<dbReference type="Proteomes" id="UP000440714">
    <property type="component" value="Unassembled WGS sequence"/>
</dbReference>
<evidence type="ECO:0000313" key="2">
    <source>
        <dbReference type="EMBL" id="ECW8955117.1"/>
    </source>
</evidence>
<accession>A0A698G1I4</accession>
<dbReference type="AlphaFoldDB" id="A0A698G1I4"/>
<evidence type="ECO:0000313" key="3">
    <source>
        <dbReference type="Proteomes" id="UP000440714"/>
    </source>
</evidence>
<comment type="caution">
    <text evidence="2">The sequence shown here is derived from an EMBL/GenBank/DDBJ whole genome shotgun (WGS) entry which is preliminary data.</text>
</comment>
<keyword evidence="1" id="KW-0472">Membrane</keyword>
<feature type="transmembrane region" description="Helical" evidence="1">
    <location>
        <begin position="5"/>
        <end position="21"/>
    </location>
</feature>
<proteinExistence type="predicted"/>
<keyword evidence="1" id="KW-0812">Transmembrane</keyword>
<keyword evidence="1" id="KW-1133">Transmembrane helix</keyword>
<evidence type="ECO:0000256" key="1">
    <source>
        <dbReference type="SAM" id="Phobius"/>
    </source>
</evidence>
<gene>
    <name evidence="2" type="ORF">F5R70_06755</name>
</gene>
<dbReference type="EMBL" id="AAKYAN010000014">
    <property type="protein sequence ID" value="ECW8955117.1"/>
    <property type="molecule type" value="Genomic_DNA"/>
</dbReference>
<protein>
    <submittedName>
        <fullName evidence="2">Uncharacterized protein</fullName>
    </submittedName>
</protein>
<feature type="transmembrane region" description="Helical" evidence="1">
    <location>
        <begin position="27"/>
        <end position="48"/>
    </location>
</feature>
<sequence>MILFISLLTLILCFLNYYFLYPIHQKLFFIYTFMSILIFIIACVYIILKNQKIKKNKILTQEIEKYLSLSKSNSLEELKENLKLSFDLINKQLQDQKLQNQLTQKDFQYLIQGLNYLQTDNLYTLKPILQQYHHNKIPINDCFENIHAGIINNNVIENFLLQCILSNIGISSEITKDYKEKNFSLIISKEKVDDILNFTFTKICTEDIINFLNANFTQETYKKRNSHNVLIFKSTSFENNLILNITNQFCQNNQTVNNLSDFKKSLQLNFKLILIDYEVIKFDLTHISQILQEYKIKNSQNTILLFSKDRVKNCDFANIILNDINKNEWLALLKQYINQV</sequence>